<evidence type="ECO:0000313" key="9">
    <source>
        <dbReference type="Proteomes" id="UP000053557"/>
    </source>
</evidence>
<dbReference type="PANTHER" id="PTHR35795:SF1">
    <property type="entry name" value="BIS(5'-NUCLEOSYL)-TETRAPHOSPHATASE, SYMMETRICAL"/>
    <property type="match status" value="1"/>
</dbReference>
<organism evidence="8 9">
    <name type="scientific">Ferroacidibacillus organovorans</name>
    <dbReference type="NCBI Taxonomy" id="1765683"/>
    <lineage>
        <taxon>Bacteria</taxon>
        <taxon>Bacillati</taxon>
        <taxon>Bacillota</taxon>
        <taxon>Bacilli</taxon>
        <taxon>Bacillales</taxon>
        <taxon>Alicyclobacillaceae</taxon>
        <taxon>Ferroacidibacillus</taxon>
    </lineage>
</organism>
<name>A0A124IWH1_9BACL</name>
<dbReference type="Pfam" id="PF01966">
    <property type="entry name" value="HD"/>
    <property type="match status" value="1"/>
</dbReference>
<dbReference type="Proteomes" id="UP000053557">
    <property type="component" value="Unassembled WGS sequence"/>
</dbReference>
<evidence type="ECO:0000256" key="3">
    <source>
        <dbReference type="ARBA" id="ARBA00022741"/>
    </source>
</evidence>
<dbReference type="AlphaFoldDB" id="A0A124IWH1"/>
<comment type="caution">
    <text evidence="8">The sequence shown here is derived from an EMBL/GenBank/DDBJ whole genome shotgun (WGS) entry which is preliminary data.</text>
</comment>
<dbReference type="GO" id="GO:0008803">
    <property type="term" value="F:bis(5'-nucleosyl)-tetraphosphatase (symmetrical) activity"/>
    <property type="evidence" value="ECO:0007669"/>
    <property type="project" value="UniProtKB-EC"/>
</dbReference>
<dbReference type="OrthoDB" id="9782134at2"/>
<keyword evidence="9" id="KW-1185">Reference proteome</keyword>
<accession>A0A124IWH1</accession>
<evidence type="ECO:0000259" key="7">
    <source>
        <dbReference type="SMART" id="SM00471"/>
    </source>
</evidence>
<reference evidence="8 9" key="1">
    <citation type="submission" date="2015-12" db="EMBL/GenBank/DDBJ databases">
        <title>Draft genome sequence of Acidibacillus ferrooxidans ITV001, isolated from a chalcopyrite acid mine drainage site in Brazil.</title>
        <authorList>
            <person name="Dall'Agnol H."/>
            <person name="Nancucheo I."/>
            <person name="Johnson B."/>
            <person name="Oliveira R."/>
            <person name="Leite L."/>
            <person name="Pylro V."/>
            <person name="Nunes G.L."/>
            <person name="Tzotzos G."/>
            <person name="Fernandes G.R."/>
            <person name="Dutra J."/>
            <person name="Orellana S.C."/>
            <person name="Oliveira G."/>
        </authorList>
    </citation>
    <scope>NUCLEOTIDE SEQUENCE [LARGE SCALE GENOMIC DNA]</scope>
    <source>
        <strain evidence="9">ITV01</strain>
    </source>
</reference>
<dbReference type="RefSeq" id="WP_067710865.1">
    <property type="nucleotide sequence ID" value="NZ_LPVJ01000001.1"/>
</dbReference>
<dbReference type="InterPro" id="IPR051094">
    <property type="entry name" value="Diverse_Catalytic_Enzymes"/>
</dbReference>
<proteinExistence type="predicted"/>
<dbReference type="InterPro" id="IPR005249">
    <property type="entry name" value="YqeK"/>
</dbReference>
<feature type="domain" description="HD/PDEase" evidence="7">
    <location>
        <begin position="13"/>
        <end position="138"/>
    </location>
</feature>
<dbReference type="InterPro" id="IPR006674">
    <property type="entry name" value="HD_domain"/>
</dbReference>
<evidence type="ECO:0000256" key="4">
    <source>
        <dbReference type="ARBA" id="ARBA00022801"/>
    </source>
</evidence>
<dbReference type="GO" id="GO:0000166">
    <property type="term" value="F:nucleotide binding"/>
    <property type="evidence" value="ECO:0007669"/>
    <property type="project" value="UniProtKB-KW"/>
</dbReference>
<keyword evidence="4" id="KW-0378">Hydrolase</keyword>
<dbReference type="EC" id="3.6.1.41" evidence="1"/>
<evidence type="ECO:0000256" key="2">
    <source>
        <dbReference type="ARBA" id="ARBA00022723"/>
    </source>
</evidence>
<dbReference type="SUPFAM" id="SSF109604">
    <property type="entry name" value="HD-domain/PDEase-like"/>
    <property type="match status" value="1"/>
</dbReference>
<comment type="catalytic activity">
    <reaction evidence="6">
        <text>P(1),P(4)-bis(5'-adenosyl) tetraphosphate + H2O = 2 ADP + 2 H(+)</text>
        <dbReference type="Rhea" id="RHEA:24252"/>
        <dbReference type="ChEBI" id="CHEBI:15377"/>
        <dbReference type="ChEBI" id="CHEBI:15378"/>
        <dbReference type="ChEBI" id="CHEBI:58141"/>
        <dbReference type="ChEBI" id="CHEBI:456216"/>
        <dbReference type="EC" id="3.6.1.41"/>
    </reaction>
</comment>
<evidence type="ECO:0000256" key="5">
    <source>
        <dbReference type="ARBA" id="ARBA00023004"/>
    </source>
</evidence>
<dbReference type="CDD" id="cd00077">
    <property type="entry name" value="HDc"/>
    <property type="match status" value="1"/>
</dbReference>
<sequence length="187" mass="20619">MMEEIKKRVKARLSPHRFAHVEGVAKTAVKLAAIHGIDEKRAELAAWLHDYYREDSRESLVHLAEEVAFVIGEQPTPLLHGPLMAARLSLDFGIDDSEVREAIAVHTIGDPAMGPVAQVLFVADLIEPGRTFASARPVRAVAERDLARAVAMTADATIEHLLSAHLPIAKETVALRNLIWKRIDETT</sequence>
<keyword evidence="5" id="KW-0408">Iron</keyword>
<dbReference type="PANTHER" id="PTHR35795">
    <property type="entry name" value="SLR1885 PROTEIN"/>
    <property type="match status" value="1"/>
</dbReference>
<dbReference type="GO" id="GO:0046872">
    <property type="term" value="F:metal ion binding"/>
    <property type="evidence" value="ECO:0007669"/>
    <property type="project" value="UniProtKB-KW"/>
</dbReference>
<dbReference type="NCBIfam" id="TIGR00488">
    <property type="entry name" value="bis(5'-nucleosyl)-tetraphosphatase (symmetrical) YqeK"/>
    <property type="match status" value="1"/>
</dbReference>
<keyword evidence="3" id="KW-0547">Nucleotide-binding</keyword>
<dbReference type="EMBL" id="LPVJ01000001">
    <property type="protein sequence ID" value="KUO97369.1"/>
    <property type="molecule type" value="Genomic_DNA"/>
</dbReference>
<evidence type="ECO:0000256" key="1">
    <source>
        <dbReference type="ARBA" id="ARBA00012506"/>
    </source>
</evidence>
<dbReference type="Gene3D" id="1.10.3210.10">
    <property type="entry name" value="Hypothetical protein af1432"/>
    <property type="match status" value="1"/>
</dbReference>
<evidence type="ECO:0000256" key="6">
    <source>
        <dbReference type="ARBA" id="ARBA00049417"/>
    </source>
</evidence>
<keyword evidence="2" id="KW-0479">Metal-binding</keyword>
<dbReference type="InterPro" id="IPR003607">
    <property type="entry name" value="HD/PDEase_dom"/>
</dbReference>
<protein>
    <recommendedName>
        <fullName evidence="1">bis(5'-nucleosyl)-tetraphosphatase (symmetrical)</fullName>
        <ecNumber evidence="1">3.6.1.41</ecNumber>
    </recommendedName>
</protein>
<dbReference type="SMART" id="SM00471">
    <property type="entry name" value="HDc"/>
    <property type="match status" value="1"/>
</dbReference>
<gene>
    <name evidence="8" type="ORF">ATW55_05730</name>
</gene>
<evidence type="ECO:0000313" key="8">
    <source>
        <dbReference type="EMBL" id="KUO97369.1"/>
    </source>
</evidence>